<dbReference type="GO" id="GO:0000793">
    <property type="term" value="C:condensed chromosome"/>
    <property type="evidence" value="ECO:0007669"/>
    <property type="project" value="TreeGrafter"/>
</dbReference>
<dbReference type="PANTHER" id="PTHR46060">
    <property type="entry name" value="MARINER MOS1 TRANSPOSASE-LIKE PROTEIN"/>
    <property type="match status" value="1"/>
</dbReference>
<dbReference type="GO" id="GO:0044547">
    <property type="term" value="F:DNA topoisomerase binding"/>
    <property type="evidence" value="ECO:0007669"/>
    <property type="project" value="TreeGrafter"/>
</dbReference>
<gene>
    <name evidence="1" type="primary">SETMAR</name>
    <name evidence="1" type="ORF">EVAR_92163_1</name>
</gene>
<name>A0A4C1T1F9_EUMVA</name>
<dbReference type="OrthoDB" id="616263at2759"/>
<dbReference type="GO" id="GO:0000729">
    <property type="term" value="P:DNA double-strand break processing"/>
    <property type="evidence" value="ECO:0007669"/>
    <property type="project" value="TreeGrafter"/>
</dbReference>
<dbReference type="GO" id="GO:0003697">
    <property type="term" value="F:single-stranded DNA binding"/>
    <property type="evidence" value="ECO:0007669"/>
    <property type="project" value="TreeGrafter"/>
</dbReference>
<keyword evidence="1" id="KW-0489">Methyltransferase</keyword>
<dbReference type="GO" id="GO:0003690">
    <property type="term" value="F:double-stranded DNA binding"/>
    <property type="evidence" value="ECO:0007669"/>
    <property type="project" value="TreeGrafter"/>
</dbReference>
<dbReference type="GO" id="GO:0031297">
    <property type="term" value="P:replication fork processing"/>
    <property type="evidence" value="ECO:0007669"/>
    <property type="project" value="TreeGrafter"/>
</dbReference>
<dbReference type="GO" id="GO:0015074">
    <property type="term" value="P:DNA integration"/>
    <property type="evidence" value="ECO:0007669"/>
    <property type="project" value="TreeGrafter"/>
</dbReference>
<dbReference type="AlphaFoldDB" id="A0A4C1T1F9"/>
<dbReference type="GO" id="GO:0006303">
    <property type="term" value="P:double-strand break repair via nonhomologous end joining"/>
    <property type="evidence" value="ECO:0007669"/>
    <property type="project" value="TreeGrafter"/>
</dbReference>
<dbReference type="GO" id="GO:0042800">
    <property type="term" value="F:histone H3K4 methyltransferase activity"/>
    <property type="evidence" value="ECO:0007669"/>
    <property type="project" value="TreeGrafter"/>
</dbReference>
<dbReference type="GO" id="GO:0005634">
    <property type="term" value="C:nucleus"/>
    <property type="evidence" value="ECO:0007669"/>
    <property type="project" value="TreeGrafter"/>
</dbReference>
<reference evidence="1 2" key="1">
    <citation type="journal article" date="2019" name="Commun. Biol.">
        <title>The bagworm genome reveals a unique fibroin gene that provides high tensile strength.</title>
        <authorList>
            <person name="Kono N."/>
            <person name="Nakamura H."/>
            <person name="Ohtoshi R."/>
            <person name="Tomita M."/>
            <person name="Numata K."/>
            <person name="Arakawa K."/>
        </authorList>
    </citation>
    <scope>NUCLEOTIDE SEQUENCE [LARGE SCALE GENOMIC DNA]</scope>
</reference>
<keyword evidence="2" id="KW-1185">Reference proteome</keyword>
<keyword evidence="1" id="KW-0808">Transferase</keyword>
<organism evidence="1 2">
    <name type="scientific">Eumeta variegata</name>
    <name type="common">Bagworm moth</name>
    <name type="synonym">Eumeta japonica</name>
    <dbReference type="NCBI Taxonomy" id="151549"/>
    <lineage>
        <taxon>Eukaryota</taxon>
        <taxon>Metazoa</taxon>
        <taxon>Ecdysozoa</taxon>
        <taxon>Arthropoda</taxon>
        <taxon>Hexapoda</taxon>
        <taxon>Insecta</taxon>
        <taxon>Pterygota</taxon>
        <taxon>Neoptera</taxon>
        <taxon>Endopterygota</taxon>
        <taxon>Lepidoptera</taxon>
        <taxon>Glossata</taxon>
        <taxon>Ditrysia</taxon>
        <taxon>Tineoidea</taxon>
        <taxon>Psychidae</taxon>
        <taxon>Oiketicinae</taxon>
        <taxon>Eumeta</taxon>
    </lineage>
</organism>
<sequence>MMSVRVAQNWFNRFHTGIFDIKDELRSGRPVTDKVDAISEEVKQHQHIRSYDISEELGIDHKTVLAHLKTAGYTKA</sequence>
<dbReference type="GO" id="GO:0046975">
    <property type="term" value="F:histone H3K36 methyltransferase activity"/>
    <property type="evidence" value="ECO:0007669"/>
    <property type="project" value="TreeGrafter"/>
</dbReference>
<dbReference type="Proteomes" id="UP000299102">
    <property type="component" value="Unassembled WGS sequence"/>
</dbReference>
<dbReference type="InterPro" id="IPR052709">
    <property type="entry name" value="Transposase-MT_Hybrid"/>
</dbReference>
<protein>
    <submittedName>
        <fullName evidence="1">Histone-lysine N-methyltransferase SETMAR</fullName>
    </submittedName>
</protein>
<accession>A0A4C1T1F9</accession>
<dbReference type="GO" id="GO:0032259">
    <property type="term" value="P:methylation"/>
    <property type="evidence" value="ECO:0007669"/>
    <property type="project" value="UniProtKB-KW"/>
</dbReference>
<comment type="caution">
    <text evidence="1">The sequence shown here is derived from an EMBL/GenBank/DDBJ whole genome shotgun (WGS) entry which is preliminary data.</text>
</comment>
<dbReference type="PANTHER" id="PTHR46060:SF2">
    <property type="entry name" value="HISTONE-LYSINE N-METHYLTRANSFERASE SETMAR"/>
    <property type="match status" value="1"/>
</dbReference>
<evidence type="ECO:0000313" key="2">
    <source>
        <dbReference type="Proteomes" id="UP000299102"/>
    </source>
</evidence>
<dbReference type="EMBL" id="BGZK01000025">
    <property type="protein sequence ID" value="GBP07298.1"/>
    <property type="molecule type" value="Genomic_DNA"/>
</dbReference>
<dbReference type="GO" id="GO:0000014">
    <property type="term" value="F:single-stranded DNA endodeoxyribonuclease activity"/>
    <property type="evidence" value="ECO:0007669"/>
    <property type="project" value="TreeGrafter"/>
</dbReference>
<proteinExistence type="predicted"/>
<evidence type="ECO:0000313" key="1">
    <source>
        <dbReference type="EMBL" id="GBP07298.1"/>
    </source>
</evidence>
<dbReference type="GO" id="GO:0044774">
    <property type="term" value="P:mitotic DNA integrity checkpoint signaling"/>
    <property type="evidence" value="ECO:0007669"/>
    <property type="project" value="TreeGrafter"/>
</dbReference>
<dbReference type="GO" id="GO:0035861">
    <property type="term" value="C:site of double-strand break"/>
    <property type="evidence" value="ECO:0007669"/>
    <property type="project" value="TreeGrafter"/>
</dbReference>